<name>A0A3G4ZVY5_9VIRU</name>
<gene>
    <name evidence="3" type="ORF">Faunusvirus2_9</name>
</gene>
<dbReference type="EMBL" id="MK072133">
    <property type="protein sequence ID" value="AYV79062.1"/>
    <property type="molecule type" value="Genomic_DNA"/>
</dbReference>
<accession>A0A3G4ZVY5</accession>
<reference evidence="3" key="1">
    <citation type="submission" date="2018-10" db="EMBL/GenBank/DDBJ databases">
        <title>Hidden diversity of soil giant viruses.</title>
        <authorList>
            <person name="Schulz F."/>
            <person name="Alteio L."/>
            <person name="Goudeau D."/>
            <person name="Ryan E.M."/>
            <person name="Malmstrom R.R."/>
            <person name="Blanchard J."/>
            <person name="Woyke T."/>
        </authorList>
    </citation>
    <scope>NUCLEOTIDE SEQUENCE</scope>
    <source>
        <strain evidence="3">FNV1</strain>
    </source>
</reference>
<organism evidence="3">
    <name type="scientific">Faunusvirus sp</name>
    <dbReference type="NCBI Taxonomy" id="2487766"/>
    <lineage>
        <taxon>Viruses</taxon>
        <taxon>Varidnaviria</taxon>
        <taxon>Bamfordvirae</taxon>
        <taxon>Nucleocytoviricota</taxon>
        <taxon>Megaviricetes</taxon>
        <taxon>Imitervirales</taxon>
        <taxon>Mimiviridae</taxon>
    </lineage>
</organism>
<dbReference type="SUPFAM" id="SSF48403">
    <property type="entry name" value="Ankyrin repeat"/>
    <property type="match status" value="1"/>
</dbReference>
<protein>
    <submittedName>
        <fullName evidence="3">Uncharacterized protein</fullName>
    </submittedName>
</protein>
<dbReference type="PANTHER" id="PTHR24134:SF9">
    <property type="entry name" value="ANKYRIN REPEAT AND SOCS BOX PROTEIN 8"/>
    <property type="match status" value="1"/>
</dbReference>
<sequence length="227" mass="26104">MQLYKSSIIVSIDIAHIFMSEEKLFIERFRNECLLGYTEECKKILEETDYKYINAYNQYGETPILIAIWFQRYELAEILCAHGCDIADAEDNYGWNVLRIAAHRNNINFVKKAIAAGCDINAKNKCSHRHFSPIQLVLRAVGVGQTEMANEIAILLIDKGAKFMDVIEDESLYIEDGFSYRPVIEHIRDKYKKHICAEIDDVNTVIYASFKNNYAIALIGIICEFIV</sequence>
<dbReference type="PANTHER" id="PTHR24134">
    <property type="entry name" value="ANKYRIN REPEAT-CONTAINING PROTEIN DDB_G0279043"/>
    <property type="match status" value="1"/>
</dbReference>
<proteinExistence type="predicted"/>
<evidence type="ECO:0000256" key="2">
    <source>
        <dbReference type="ARBA" id="ARBA00023043"/>
    </source>
</evidence>
<evidence type="ECO:0000313" key="3">
    <source>
        <dbReference type="EMBL" id="AYV79062.1"/>
    </source>
</evidence>
<dbReference type="Gene3D" id="1.25.40.20">
    <property type="entry name" value="Ankyrin repeat-containing domain"/>
    <property type="match status" value="1"/>
</dbReference>
<evidence type="ECO:0000256" key="1">
    <source>
        <dbReference type="ARBA" id="ARBA00022737"/>
    </source>
</evidence>
<dbReference type="SMART" id="SM00248">
    <property type="entry name" value="ANK"/>
    <property type="match status" value="2"/>
</dbReference>
<keyword evidence="1" id="KW-0677">Repeat</keyword>
<keyword evidence="2" id="KW-0040">ANK repeat</keyword>
<dbReference type="InterPro" id="IPR036770">
    <property type="entry name" value="Ankyrin_rpt-contain_sf"/>
</dbReference>
<dbReference type="PROSITE" id="PS50088">
    <property type="entry name" value="ANK_REPEAT"/>
    <property type="match status" value="1"/>
</dbReference>
<dbReference type="Pfam" id="PF12796">
    <property type="entry name" value="Ank_2"/>
    <property type="match status" value="1"/>
</dbReference>
<dbReference type="InterPro" id="IPR002110">
    <property type="entry name" value="Ankyrin_rpt"/>
</dbReference>